<reference evidence="1" key="1">
    <citation type="journal article" date="2020" name="mSystems">
        <title>Genome- and Community-Level Interaction Insights into Carbon Utilization and Element Cycling Functions of Hydrothermarchaeota in Hydrothermal Sediment.</title>
        <authorList>
            <person name="Zhou Z."/>
            <person name="Liu Y."/>
            <person name="Xu W."/>
            <person name="Pan J."/>
            <person name="Luo Z.H."/>
            <person name="Li M."/>
        </authorList>
    </citation>
    <scope>NUCLEOTIDE SEQUENCE [LARGE SCALE GENOMIC DNA]</scope>
    <source>
        <strain evidence="2">SpSt-1</strain>
        <strain evidence="1">SpSt-1121</strain>
    </source>
</reference>
<accession>A0A7C5XLN9</accession>
<comment type="caution">
    <text evidence="1">The sequence shown here is derived from an EMBL/GenBank/DDBJ whole genome shotgun (WGS) entry which is preliminary data.</text>
</comment>
<gene>
    <name evidence="2" type="ORF">ENL47_05765</name>
    <name evidence="1" type="ORF">ENM84_00435</name>
</gene>
<proteinExistence type="predicted"/>
<evidence type="ECO:0000313" key="1">
    <source>
        <dbReference type="EMBL" id="HHP81109.1"/>
    </source>
</evidence>
<dbReference type="AlphaFoldDB" id="A0A7C5XLN9"/>
<sequence length="123" mass="14214">MCFLAVFRLRKAIDSFIFAKMLQDLGFSIDVRGSVVEARRDRAMLRVLIDRDRVEVKTNSYGEECLKDYEDIVKGLIELDTKPEVVYFTSPYIYGYEKKRGKLKKLLKELGLEAEEVYSGLCG</sequence>
<name>A0A7C5XLN9_9CREN</name>
<evidence type="ECO:0000313" key="2">
    <source>
        <dbReference type="EMBL" id="HHR96313.1"/>
    </source>
</evidence>
<dbReference type="EMBL" id="DRZI01000016">
    <property type="protein sequence ID" value="HHP81109.1"/>
    <property type="molecule type" value="Genomic_DNA"/>
</dbReference>
<protein>
    <submittedName>
        <fullName evidence="1">Uncharacterized protein</fullName>
    </submittedName>
</protein>
<dbReference type="EMBL" id="DRUB01000109">
    <property type="protein sequence ID" value="HHR96313.1"/>
    <property type="molecule type" value="Genomic_DNA"/>
</dbReference>
<organism evidence="1">
    <name type="scientific">Ignisphaera aggregans</name>
    <dbReference type="NCBI Taxonomy" id="334771"/>
    <lineage>
        <taxon>Archaea</taxon>
        <taxon>Thermoproteota</taxon>
        <taxon>Thermoprotei</taxon>
        <taxon>Desulfurococcales</taxon>
        <taxon>Desulfurococcaceae</taxon>
        <taxon>Ignisphaera</taxon>
    </lineage>
</organism>